<evidence type="ECO:0000256" key="6">
    <source>
        <dbReference type="SAM" id="SignalP"/>
    </source>
</evidence>
<name>A0A0D2AHZ4_9PEZI</name>
<dbReference type="Proteomes" id="UP000053259">
    <property type="component" value="Unassembled WGS sequence"/>
</dbReference>
<dbReference type="OrthoDB" id="15189at2759"/>
<evidence type="ECO:0000256" key="4">
    <source>
        <dbReference type="PIRSR" id="PIRSR601461-2"/>
    </source>
</evidence>
<dbReference type="SUPFAM" id="SSF50630">
    <property type="entry name" value="Acid proteases"/>
    <property type="match status" value="1"/>
</dbReference>
<feature type="domain" description="Peptidase A1" evidence="7">
    <location>
        <begin position="104"/>
        <end position="437"/>
    </location>
</feature>
<evidence type="ECO:0000256" key="5">
    <source>
        <dbReference type="RuleBase" id="RU000454"/>
    </source>
</evidence>
<keyword evidence="5" id="KW-0378">Hydrolase</keyword>
<sequence>MAAFVLSLLLLPLATNGLRIPWAQKGGKKYALEKAECNAFQGPSPDVVVDNYLPISRAPNMTSRSSIFFDNVRRANNPSLYARDGNLLPRQTGELSTALGGSEYLVGITFGGQAVQAILDTGSSDTWLVQSGFTCIDASGNQVAQSTCNFGPLYNGGFSQQIQNQNFQITYGDGEVATGSMGYQSVTIAGITVPSQEVALVNRAYWNGDGVSTGLVGLAFAQITSAYQGTDPSKNSPSTRITYDPLFTTMWKQGLSAPTFSLALQRNQGGYIAFGGLPPVTTTGSYATTPLQNFNGKAGSAFTGQSFYTITPDALVFSGAASKQSNQYIIDSGTTLNYLPSSTAMAVNSLFSPKATLSNGIYTVSCNAKPPVFGVKIGGQTFVINPVDMILQDQTSGQCVSAIQDGGAAPGPFILGDAFLNNVVAVFDVGAAQMRFAKHIY</sequence>
<dbReference type="PANTHER" id="PTHR47966">
    <property type="entry name" value="BETA-SITE APP-CLEAVING ENZYME, ISOFORM A-RELATED"/>
    <property type="match status" value="1"/>
</dbReference>
<keyword evidence="2 5" id="KW-0064">Aspartyl protease</keyword>
<keyword evidence="6" id="KW-0732">Signal</keyword>
<dbReference type="VEuPathDB" id="FungiDB:PV09_02696"/>
<dbReference type="HOGENOM" id="CLU_035052_1_0_1"/>
<dbReference type="GO" id="GO:0004190">
    <property type="term" value="F:aspartic-type endopeptidase activity"/>
    <property type="evidence" value="ECO:0007669"/>
    <property type="project" value="UniProtKB-KW"/>
</dbReference>
<dbReference type="PANTHER" id="PTHR47966:SF47">
    <property type="entry name" value="ENDOPEPTIDASE, PUTATIVE (AFU_ORTHOLOGUE AFUA_3G01220)-RELATED"/>
    <property type="match status" value="1"/>
</dbReference>
<dbReference type="GO" id="GO:0006508">
    <property type="term" value="P:proteolysis"/>
    <property type="evidence" value="ECO:0007669"/>
    <property type="project" value="UniProtKB-KW"/>
</dbReference>
<evidence type="ECO:0000313" key="9">
    <source>
        <dbReference type="Proteomes" id="UP000053259"/>
    </source>
</evidence>
<dbReference type="InterPro" id="IPR034164">
    <property type="entry name" value="Pepsin-like_dom"/>
</dbReference>
<feature type="signal peptide" evidence="6">
    <location>
        <begin position="1"/>
        <end position="17"/>
    </location>
</feature>
<dbReference type="AlphaFoldDB" id="A0A0D2AHZ4"/>
<dbReference type="EMBL" id="KN847535">
    <property type="protein sequence ID" value="KIW06220.1"/>
    <property type="molecule type" value="Genomic_DNA"/>
</dbReference>
<accession>A0A0D2AHZ4</accession>
<dbReference type="Gene3D" id="2.40.70.10">
    <property type="entry name" value="Acid Proteases"/>
    <property type="match status" value="2"/>
</dbReference>
<dbReference type="InParanoid" id="A0A0D2AHZ4"/>
<evidence type="ECO:0000256" key="1">
    <source>
        <dbReference type="ARBA" id="ARBA00007447"/>
    </source>
</evidence>
<feature type="disulfide bond" evidence="4">
    <location>
        <begin position="366"/>
        <end position="399"/>
    </location>
</feature>
<feature type="active site" evidence="3">
    <location>
        <position position="331"/>
    </location>
</feature>
<dbReference type="STRING" id="253628.A0A0D2AHZ4"/>
<protein>
    <recommendedName>
        <fullName evidence="7">Peptidase A1 domain-containing protein</fullName>
    </recommendedName>
</protein>
<keyword evidence="4" id="KW-1015">Disulfide bond</keyword>
<evidence type="ECO:0000256" key="2">
    <source>
        <dbReference type="ARBA" id="ARBA00022750"/>
    </source>
</evidence>
<reference evidence="8 9" key="1">
    <citation type="submission" date="2015-01" db="EMBL/GenBank/DDBJ databases">
        <title>The Genome Sequence of Ochroconis gallopava CBS43764.</title>
        <authorList>
            <consortium name="The Broad Institute Genomics Platform"/>
            <person name="Cuomo C."/>
            <person name="de Hoog S."/>
            <person name="Gorbushina A."/>
            <person name="Stielow B."/>
            <person name="Teixiera M."/>
            <person name="Abouelleil A."/>
            <person name="Chapman S.B."/>
            <person name="Priest M."/>
            <person name="Young S.K."/>
            <person name="Wortman J."/>
            <person name="Nusbaum C."/>
            <person name="Birren B."/>
        </authorList>
    </citation>
    <scope>NUCLEOTIDE SEQUENCE [LARGE SCALE GENOMIC DNA]</scope>
    <source>
        <strain evidence="8 9">CBS 43764</strain>
    </source>
</reference>
<evidence type="ECO:0000256" key="3">
    <source>
        <dbReference type="PIRSR" id="PIRSR601461-1"/>
    </source>
</evidence>
<feature type="chain" id="PRO_5002253625" description="Peptidase A1 domain-containing protein" evidence="6">
    <location>
        <begin position="18"/>
        <end position="441"/>
    </location>
</feature>
<dbReference type="GO" id="GO:0000324">
    <property type="term" value="C:fungal-type vacuole"/>
    <property type="evidence" value="ECO:0007669"/>
    <property type="project" value="TreeGrafter"/>
</dbReference>
<dbReference type="RefSeq" id="XP_016216089.1">
    <property type="nucleotide sequence ID" value="XM_016355783.1"/>
</dbReference>
<keyword evidence="5" id="KW-0645">Protease</keyword>
<dbReference type="InterPro" id="IPR033121">
    <property type="entry name" value="PEPTIDASE_A1"/>
</dbReference>
<dbReference type="InterPro" id="IPR001969">
    <property type="entry name" value="Aspartic_peptidase_AS"/>
</dbReference>
<evidence type="ECO:0000313" key="8">
    <source>
        <dbReference type="EMBL" id="KIW06220.1"/>
    </source>
</evidence>
<dbReference type="PROSITE" id="PS51767">
    <property type="entry name" value="PEPTIDASE_A1"/>
    <property type="match status" value="1"/>
</dbReference>
<keyword evidence="9" id="KW-1185">Reference proteome</keyword>
<proteinExistence type="inferred from homology"/>
<comment type="similarity">
    <text evidence="1 5">Belongs to the peptidase A1 family.</text>
</comment>
<dbReference type="Pfam" id="PF00026">
    <property type="entry name" value="Asp"/>
    <property type="match status" value="1"/>
</dbReference>
<dbReference type="PROSITE" id="PS00141">
    <property type="entry name" value="ASP_PROTEASE"/>
    <property type="match status" value="1"/>
</dbReference>
<dbReference type="GeneID" id="27310669"/>
<feature type="active site" evidence="3">
    <location>
        <position position="120"/>
    </location>
</feature>
<dbReference type="InterPro" id="IPR021109">
    <property type="entry name" value="Peptidase_aspartic_dom_sf"/>
</dbReference>
<evidence type="ECO:0000259" key="7">
    <source>
        <dbReference type="PROSITE" id="PS51767"/>
    </source>
</evidence>
<dbReference type="InterPro" id="IPR001461">
    <property type="entry name" value="Aspartic_peptidase_A1"/>
</dbReference>
<dbReference type="CDD" id="cd05471">
    <property type="entry name" value="pepsin_like"/>
    <property type="match status" value="1"/>
</dbReference>
<gene>
    <name evidence="8" type="ORF">PV09_02696</name>
</gene>
<dbReference type="PRINTS" id="PR00792">
    <property type="entry name" value="PEPSIN"/>
</dbReference>
<organism evidence="8 9">
    <name type="scientific">Verruconis gallopava</name>
    <dbReference type="NCBI Taxonomy" id="253628"/>
    <lineage>
        <taxon>Eukaryota</taxon>
        <taxon>Fungi</taxon>
        <taxon>Dikarya</taxon>
        <taxon>Ascomycota</taxon>
        <taxon>Pezizomycotina</taxon>
        <taxon>Dothideomycetes</taxon>
        <taxon>Pleosporomycetidae</taxon>
        <taxon>Venturiales</taxon>
        <taxon>Sympoventuriaceae</taxon>
        <taxon>Verruconis</taxon>
    </lineage>
</organism>